<proteinExistence type="predicted"/>
<dbReference type="Proteomes" id="UP001159428">
    <property type="component" value="Unassembled WGS sequence"/>
</dbReference>
<evidence type="ECO:0000313" key="1">
    <source>
        <dbReference type="EMBL" id="CAH3161092.1"/>
    </source>
</evidence>
<evidence type="ECO:0000313" key="2">
    <source>
        <dbReference type="Proteomes" id="UP001159428"/>
    </source>
</evidence>
<accession>A0AAU9XXU0</accession>
<dbReference type="AlphaFoldDB" id="A0AAU9XXU0"/>
<comment type="caution">
    <text evidence="1">The sequence shown here is derived from an EMBL/GenBank/DDBJ whole genome shotgun (WGS) entry which is preliminary data.</text>
</comment>
<dbReference type="EMBL" id="CALNXJ010000078">
    <property type="protein sequence ID" value="CAH3161092.1"/>
    <property type="molecule type" value="Genomic_DNA"/>
</dbReference>
<name>A0AAU9XXU0_9CNID</name>
<keyword evidence="2" id="KW-1185">Reference proteome</keyword>
<protein>
    <submittedName>
        <fullName evidence="1">Uncharacterized protein</fullName>
    </submittedName>
</protein>
<reference evidence="1 2" key="1">
    <citation type="submission" date="2022-05" db="EMBL/GenBank/DDBJ databases">
        <authorList>
            <consortium name="Genoscope - CEA"/>
            <person name="William W."/>
        </authorList>
    </citation>
    <scope>NUCLEOTIDE SEQUENCE [LARGE SCALE GENOMIC DNA]</scope>
</reference>
<sequence length="126" mass="14903">MSPQIQRLRMRLLRFDFSLITADTLFRAPVARQDDQYRTEEEIDLYVQHVSASLSASNTQFERIREKQEDEVCQTLRQYCNEGWPDSTRVPDALKPYWQTKDDPSGHQGVTKCRERAKRALWWPGL</sequence>
<gene>
    <name evidence="1" type="ORF">PMEA_00032709</name>
</gene>
<organism evidence="1 2">
    <name type="scientific">Pocillopora meandrina</name>
    <dbReference type="NCBI Taxonomy" id="46732"/>
    <lineage>
        <taxon>Eukaryota</taxon>
        <taxon>Metazoa</taxon>
        <taxon>Cnidaria</taxon>
        <taxon>Anthozoa</taxon>
        <taxon>Hexacorallia</taxon>
        <taxon>Scleractinia</taxon>
        <taxon>Astrocoeniina</taxon>
        <taxon>Pocilloporidae</taxon>
        <taxon>Pocillopora</taxon>
    </lineage>
</organism>
<feature type="non-terminal residue" evidence="1">
    <location>
        <position position="126"/>
    </location>
</feature>